<evidence type="ECO:0000313" key="8">
    <source>
        <dbReference type="Proteomes" id="UP001494902"/>
    </source>
</evidence>
<accession>A0ABV1K6L9</accession>
<evidence type="ECO:0000256" key="1">
    <source>
        <dbReference type="ARBA" id="ARBA00001947"/>
    </source>
</evidence>
<evidence type="ECO:0000313" key="7">
    <source>
        <dbReference type="EMBL" id="MEQ3549003.1"/>
    </source>
</evidence>
<proteinExistence type="inferred from homology"/>
<evidence type="ECO:0000259" key="6">
    <source>
        <dbReference type="SMART" id="SM00849"/>
    </source>
</evidence>
<name>A0ABV1K6L9_9PSEU</name>
<dbReference type="PANTHER" id="PTHR42978">
    <property type="entry name" value="QUORUM-QUENCHING LACTONASE YTNP-RELATED-RELATED"/>
    <property type="match status" value="1"/>
</dbReference>
<keyword evidence="3" id="KW-0479">Metal-binding</keyword>
<dbReference type="InterPro" id="IPR051013">
    <property type="entry name" value="MBL_superfamily_lactonases"/>
</dbReference>
<evidence type="ECO:0000256" key="3">
    <source>
        <dbReference type="ARBA" id="ARBA00022723"/>
    </source>
</evidence>
<dbReference type="SMART" id="SM00849">
    <property type="entry name" value="Lactamase_B"/>
    <property type="match status" value="1"/>
</dbReference>
<keyword evidence="5" id="KW-0862">Zinc</keyword>
<dbReference type="Proteomes" id="UP001494902">
    <property type="component" value="Unassembled WGS sequence"/>
</dbReference>
<evidence type="ECO:0000256" key="4">
    <source>
        <dbReference type="ARBA" id="ARBA00022801"/>
    </source>
</evidence>
<feature type="domain" description="Metallo-beta-lactamase" evidence="6">
    <location>
        <begin position="42"/>
        <end position="255"/>
    </location>
</feature>
<dbReference type="Gene3D" id="3.60.15.10">
    <property type="entry name" value="Ribonuclease Z/Hydroxyacylglutathione hydrolase-like"/>
    <property type="match status" value="1"/>
</dbReference>
<keyword evidence="8" id="KW-1185">Reference proteome</keyword>
<reference evidence="7 8" key="1">
    <citation type="submission" date="2024-03" db="EMBL/GenBank/DDBJ databases">
        <title>Draft genome sequence of Pseudonocardia nematodicida JCM 31783.</title>
        <authorList>
            <person name="Butdee W."/>
            <person name="Duangmal K."/>
        </authorList>
    </citation>
    <scope>NUCLEOTIDE SEQUENCE [LARGE SCALE GENOMIC DNA]</scope>
    <source>
        <strain evidence="7 8">JCM 31783</strain>
    </source>
</reference>
<organism evidence="7 8">
    <name type="scientific">Pseudonocardia nematodicida</name>
    <dbReference type="NCBI Taxonomy" id="1206997"/>
    <lineage>
        <taxon>Bacteria</taxon>
        <taxon>Bacillati</taxon>
        <taxon>Actinomycetota</taxon>
        <taxon>Actinomycetes</taxon>
        <taxon>Pseudonocardiales</taxon>
        <taxon>Pseudonocardiaceae</taxon>
        <taxon>Pseudonocardia</taxon>
    </lineage>
</organism>
<dbReference type="PANTHER" id="PTHR42978:SF2">
    <property type="entry name" value="102 KBASES UNSTABLE REGION: FROM 1 TO 119443"/>
    <property type="match status" value="1"/>
</dbReference>
<protein>
    <submittedName>
        <fullName evidence="7">N-acyl homoserine lactonase family protein</fullName>
    </submittedName>
</protein>
<comment type="caution">
    <text evidence="7">The sequence shown here is derived from an EMBL/GenBank/DDBJ whole genome shotgun (WGS) entry which is preliminary data.</text>
</comment>
<dbReference type="Pfam" id="PF00753">
    <property type="entry name" value="Lactamase_B"/>
    <property type="match status" value="1"/>
</dbReference>
<comment type="similarity">
    <text evidence="2">Belongs to the metallo-beta-lactamase superfamily.</text>
</comment>
<sequence length="294" mass="31714">MGQEQPARTGVRRVVPLLLGWERLPLWVSLHGAPREQRIVEPVPAVLLETDDGWLLLDTGFNTALIRDPALHRRFYGSPAYQPALPGPGDPLLDALASVGVRLEDIGAVAISHLHADHAGGLKHFAGRVPVHVQRAELGFGLSGSPEVERNTIYRVDFDDPRIDWRRCDGDTVLAPGVTAVLTAGHTPGHQSFVVELAGGGGFVFAFDAADLTENIREERPIGVCIGCTPEQSLGPIRRLKQIAAERGLELVPGHDPAVWPELLRRLGTPVPAGPTHQTDRARTEGDGSCRACC</sequence>
<evidence type="ECO:0000256" key="5">
    <source>
        <dbReference type="ARBA" id="ARBA00022833"/>
    </source>
</evidence>
<dbReference type="InterPro" id="IPR036866">
    <property type="entry name" value="RibonucZ/Hydroxyglut_hydro"/>
</dbReference>
<dbReference type="RefSeq" id="WP_349296095.1">
    <property type="nucleotide sequence ID" value="NZ_JBEDNQ010000001.1"/>
</dbReference>
<comment type="cofactor">
    <cofactor evidence="1">
        <name>Zn(2+)</name>
        <dbReference type="ChEBI" id="CHEBI:29105"/>
    </cofactor>
</comment>
<keyword evidence="4" id="KW-0378">Hydrolase</keyword>
<dbReference type="EMBL" id="JBEDNQ010000001">
    <property type="protein sequence ID" value="MEQ3549003.1"/>
    <property type="molecule type" value="Genomic_DNA"/>
</dbReference>
<dbReference type="InterPro" id="IPR001279">
    <property type="entry name" value="Metallo-B-lactamas"/>
</dbReference>
<gene>
    <name evidence="7" type="ORF">WIS52_00855</name>
</gene>
<dbReference type="SUPFAM" id="SSF56281">
    <property type="entry name" value="Metallo-hydrolase/oxidoreductase"/>
    <property type="match status" value="1"/>
</dbReference>
<evidence type="ECO:0000256" key="2">
    <source>
        <dbReference type="ARBA" id="ARBA00007749"/>
    </source>
</evidence>
<dbReference type="CDD" id="cd07729">
    <property type="entry name" value="AHL_lactonase_MBL-fold"/>
    <property type="match status" value="1"/>
</dbReference>